<keyword evidence="3" id="KW-1185">Reference proteome</keyword>
<dbReference type="AlphaFoldDB" id="A0A822XQ30"/>
<name>A0A822XQ30_NELNU</name>
<evidence type="ECO:0000256" key="1">
    <source>
        <dbReference type="SAM" id="MobiDB-lite"/>
    </source>
</evidence>
<accession>A0A822XQ30</accession>
<protein>
    <submittedName>
        <fullName evidence="2">Uncharacterized protein</fullName>
    </submittedName>
</protein>
<gene>
    <name evidence="2" type="ORF">HUJ06_022298</name>
</gene>
<dbReference type="EMBL" id="DUZY01000001">
    <property type="protein sequence ID" value="DAD20835.1"/>
    <property type="molecule type" value="Genomic_DNA"/>
</dbReference>
<proteinExistence type="predicted"/>
<feature type="region of interest" description="Disordered" evidence="1">
    <location>
        <begin position="55"/>
        <end position="76"/>
    </location>
</feature>
<feature type="compositionally biased region" description="Acidic residues" evidence="1">
    <location>
        <begin position="23"/>
        <end position="32"/>
    </location>
</feature>
<dbReference type="Proteomes" id="UP000607653">
    <property type="component" value="Unassembled WGS sequence"/>
</dbReference>
<organism evidence="2 3">
    <name type="scientific">Nelumbo nucifera</name>
    <name type="common">Sacred lotus</name>
    <dbReference type="NCBI Taxonomy" id="4432"/>
    <lineage>
        <taxon>Eukaryota</taxon>
        <taxon>Viridiplantae</taxon>
        <taxon>Streptophyta</taxon>
        <taxon>Embryophyta</taxon>
        <taxon>Tracheophyta</taxon>
        <taxon>Spermatophyta</taxon>
        <taxon>Magnoliopsida</taxon>
        <taxon>Proteales</taxon>
        <taxon>Nelumbonaceae</taxon>
        <taxon>Nelumbo</taxon>
    </lineage>
</organism>
<comment type="caution">
    <text evidence="2">The sequence shown here is derived from an EMBL/GenBank/DDBJ whole genome shotgun (WGS) entry which is preliminary data.</text>
</comment>
<evidence type="ECO:0000313" key="3">
    <source>
        <dbReference type="Proteomes" id="UP000607653"/>
    </source>
</evidence>
<feature type="region of interest" description="Disordered" evidence="1">
    <location>
        <begin position="19"/>
        <end position="40"/>
    </location>
</feature>
<reference evidence="2 3" key="1">
    <citation type="journal article" date="2020" name="Mol. Biol. Evol.">
        <title>Distinct Expression and Methylation Patterns for Genes with Different Fates following a Single Whole-Genome Duplication in Flowering Plants.</title>
        <authorList>
            <person name="Shi T."/>
            <person name="Rahmani R.S."/>
            <person name="Gugger P.F."/>
            <person name="Wang M."/>
            <person name="Li H."/>
            <person name="Zhang Y."/>
            <person name="Li Z."/>
            <person name="Wang Q."/>
            <person name="Van de Peer Y."/>
            <person name="Marchal K."/>
            <person name="Chen J."/>
        </authorList>
    </citation>
    <scope>NUCLEOTIDE SEQUENCE [LARGE SCALE GENOMIC DNA]</scope>
    <source>
        <tissue evidence="2">Leaf</tissue>
    </source>
</reference>
<sequence length="143" mass="16816">MVRAYWSFNGPHIFLCRKPLPEETNEEEEEEREREGESNGRSVVSALLKFFGEKEERKKGSLHCKKKKPREEKSLPTNLEMFRSFADVYIHPHAQNVGVNPSNKPKNRECRLHICTQSRRGRHNVGHRSELESDIRQVVRHVQ</sequence>
<evidence type="ECO:0000313" key="2">
    <source>
        <dbReference type="EMBL" id="DAD20835.1"/>
    </source>
</evidence>